<dbReference type="KEGG" id="palw:PSAL_013020"/>
<dbReference type="EMBL" id="CP060436">
    <property type="protein sequence ID" value="QPM90068.1"/>
    <property type="molecule type" value="Genomic_DNA"/>
</dbReference>
<gene>
    <name evidence="2" type="ORF">PSAL_013020</name>
</gene>
<name>A0A418SCF3_9RHOB</name>
<organism evidence="2 3">
    <name type="scientific">Pseudooceanicola algae</name>
    <dbReference type="NCBI Taxonomy" id="1537215"/>
    <lineage>
        <taxon>Bacteria</taxon>
        <taxon>Pseudomonadati</taxon>
        <taxon>Pseudomonadota</taxon>
        <taxon>Alphaproteobacteria</taxon>
        <taxon>Rhodobacterales</taxon>
        <taxon>Paracoccaceae</taxon>
        <taxon>Pseudooceanicola</taxon>
    </lineage>
</organism>
<evidence type="ECO:0000313" key="3">
    <source>
        <dbReference type="Proteomes" id="UP000283786"/>
    </source>
</evidence>
<proteinExistence type="predicted"/>
<keyword evidence="3" id="KW-1185">Reference proteome</keyword>
<evidence type="ECO:0000313" key="2">
    <source>
        <dbReference type="EMBL" id="QPM90068.1"/>
    </source>
</evidence>
<feature type="region of interest" description="Disordered" evidence="1">
    <location>
        <begin position="1"/>
        <end position="35"/>
    </location>
</feature>
<protein>
    <submittedName>
        <fullName evidence="2">Uncharacterized protein</fullName>
    </submittedName>
</protein>
<dbReference type="AlphaFoldDB" id="A0A418SCF3"/>
<evidence type="ECO:0000256" key="1">
    <source>
        <dbReference type="SAM" id="MobiDB-lite"/>
    </source>
</evidence>
<reference evidence="2 3" key="1">
    <citation type="submission" date="2020-08" db="EMBL/GenBank/DDBJ databases">
        <title>Genome sequence of Rhodobacteraceae bacterium Lw-13e.</title>
        <authorList>
            <person name="Poehlein A."/>
            <person name="Wolter L."/>
            <person name="Daniel R."/>
            <person name="Brinkhoff T."/>
        </authorList>
    </citation>
    <scope>NUCLEOTIDE SEQUENCE [LARGE SCALE GENOMIC DNA]</scope>
    <source>
        <strain evidence="2 3">Lw-13e</strain>
    </source>
</reference>
<dbReference type="Proteomes" id="UP000283786">
    <property type="component" value="Chromosome"/>
</dbReference>
<feature type="compositionally biased region" description="Basic and acidic residues" evidence="1">
    <location>
        <begin position="22"/>
        <end position="35"/>
    </location>
</feature>
<sequence length="35" mass="4025">MVFAARTPIFYPDGPKSGPVRFQDRTRVTEEEKPT</sequence>
<accession>A0A418SCF3</accession>